<comment type="caution">
    <text evidence="1">The sequence shown here is derived from an EMBL/GenBank/DDBJ whole genome shotgun (WGS) entry which is preliminary data.</text>
</comment>
<keyword evidence="2" id="KW-1185">Reference proteome</keyword>
<organism evidence="1 2">
    <name type="scientific">Mycobacterium paraense</name>
    <dbReference type="NCBI Taxonomy" id="767916"/>
    <lineage>
        <taxon>Bacteria</taxon>
        <taxon>Bacillati</taxon>
        <taxon>Actinomycetota</taxon>
        <taxon>Actinomycetes</taxon>
        <taxon>Mycobacteriales</taxon>
        <taxon>Mycobacteriaceae</taxon>
        <taxon>Mycobacterium</taxon>
        <taxon>Mycobacterium simiae complex</taxon>
    </lineage>
</organism>
<evidence type="ECO:0000313" key="1">
    <source>
        <dbReference type="EMBL" id="ORW32537.1"/>
    </source>
</evidence>
<proteinExistence type="predicted"/>
<name>A0ABX3VSQ7_9MYCO</name>
<gene>
    <name evidence="1" type="ORF">AWB91_11385</name>
</gene>
<reference evidence="1 2" key="1">
    <citation type="journal article" date="2015" name="Emerg. Microbes Infect.">
        <title>Characterization of 17 strains belonging to the Mycobacterium simiae complex and description of Mycobacterium paraense sp. nov.</title>
        <authorList>
            <person name="Fusco da Costa A.R."/>
            <person name="Fedrizzi T."/>
            <person name="Lopes M.L."/>
            <person name="Pecorari M."/>
            <person name="Oliveira da Costa W.L."/>
            <person name="Giacobazzi E."/>
            <person name="da Costa Bahia J.R."/>
            <person name="De Sanctis V."/>
            <person name="Batista Lima K.V."/>
            <person name="Bertorelli R."/>
            <person name="Grottola A."/>
            <person name="Fabio A."/>
            <person name="Mariottini A."/>
            <person name="Ferretti P."/>
            <person name="Di Leva F."/>
            <person name="Fregni Serpini G."/>
            <person name="Tagliazucchi S."/>
            <person name="Rumpianesi F."/>
            <person name="Jousson O."/>
            <person name="Segata N."/>
            <person name="Tortoli E."/>
        </authorList>
    </citation>
    <scope>NUCLEOTIDE SEQUENCE [LARGE SCALE GENOMIC DNA]</scope>
    <source>
        <strain evidence="1 2">FI-07156</strain>
    </source>
</reference>
<dbReference type="Proteomes" id="UP000193801">
    <property type="component" value="Unassembled WGS sequence"/>
</dbReference>
<accession>A0ABX3VSQ7</accession>
<evidence type="ECO:0000313" key="2">
    <source>
        <dbReference type="Proteomes" id="UP000193801"/>
    </source>
</evidence>
<dbReference type="EMBL" id="LQPK01000007">
    <property type="protein sequence ID" value="ORW32537.1"/>
    <property type="molecule type" value="Genomic_DNA"/>
</dbReference>
<sequence>MGRVDMKVGVMLFERCCDFRNRLNNACLVVGAHHRNQQGVRSYCIGDSGRIYPPAPGWRYQSDFKAAVGEYGEGFEDSFMLDLGRDDVPATRLVSRRRQPEDHQVVALGCAAGKRHFVGLCSDDARDLRAGTGHAFFSDLPVGVRAATWIAKLVNHIGHDLGGYARVDGRCGVEI</sequence>
<protein>
    <submittedName>
        <fullName evidence="1">Uncharacterized protein</fullName>
    </submittedName>
</protein>